<dbReference type="PROSITE" id="PS50250">
    <property type="entry name" value="PCI"/>
    <property type="match status" value="1"/>
</dbReference>
<keyword evidence="4" id="KW-1185">Reference proteome</keyword>
<evidence type="ECO:0000256" key="1">
    <source>
        <dbReference type="SAM" id="MobiDB-lite"/>
    </source>
</evidence>
<feature type="region of interest" description="Disordered" evidence="1">
    <location>
        <begin position="256"/>
        <end position="304"/>
    </location>
</feature>
<dbReference type="Pfam" id="PF03399">
    <property type="entry name" value="SAC3_GANP"/>
    <property type="match status" value="1"/>
</dbReference>
<protein>
    <recommendedName>
        <fullName evidence="2">PCI domain-containing protein</fullName>
    </recommendedName>
</protein>
<dbReference type="OrthoDB" id="199574at2759"/>
<dbReference type="InterPro" id="IPR005062">
    <property type="entry name" value="SAC3/GANP/THP3_conserved"/>
</dbReference>
<dbReference type="Gene3D" id="1.25.40.990">
    <property type="match status" value="1"/>
</dbReference>
<feature type="domain" description="PCI" evidence="2">
    <location>
        <begin position="430"/>
        <end position="610"/>
    </location>
</feature>
<feature type="region of interest" description="Disordered" evidence="1">
    <location>
        <begin position="1"/>
        <end position="125"/>
    </location>
</feature>
<reference evidence="3" key="1">
    <citation type="submission" date="2019-03" db="EMBL/GenBank/DDBJ databases">
        <title>Long read genome sequence of the mycoparasitic Pythium oligandrum ATCC 38472 isolated from sugarbeet rhizosphere.</title>
        <authorList>
            <person name="Gaulin E."/>
        </authorList>
    </citation>
    <scope>NUCLEOTIDE SEQUENCE</scope>
    <source>
        <strain evidence="3">ATCC 38472_TT</strain>
    </source>
</reference>
<sequence length="610" mass="67060">MSNSNPPYANTPNGAPNAAQYAGYAQFYAQPPQPQGQHQQYPRGMMGPPRGPGPTFARPPPPGFRGPPGMRPPPMMAPRGVLMRGPPPRGPAPQPNSANQWQWSNGRTTETATNGTTVISAPPVRFNMPRGAPAARPAAPVAAFSSPPAPSAAAAGGMGGANTKWPDSLHDYVKRAFARCKGPADQSLTQNALKEAITNAITTNSLWTKNWAAEPLPTIVGDTVTPRLNVVNNAPRGPMARPPPPMQSAFRPPMTGHPAFPRGTPPGSFIPFNAPLTKGQKRKQETHFPGDGGPEDMQKKNQRRQRFLKEQAELGFTVTPSVDPKKARVLTSEGELDLEAMTIKGTCQNIEKEYLRLTSAPHPSTVRPEPVLKKALEMVKTKWRAGKCDYIYACSQLKSIRQDCTVQRIKNDFTVLVYETHARVALESGDINEFNQCQTQLHELYEKSIPGKAIEFLSYRILYSIYVSLQAKKPDSNAGQLGMYSVLSSISKRLREDKGVAHALAVREAVSMNNYHRFFQLYVDAPNMAGYLMDCMVPTIRLRALRTICKSYRPNIPIDFVRHELKLENKDGDAFIQQSGIVFVNGSDNELVDTKNSDIVWVLSDQTSLI</sequence>
<proteinExistence type="predicted"/>
<accession>A0A8K1C6B3</accession>
<dbReference type="PANTHER" id="PTHR12436">
    <property type="entry name" value="80 KDA MCM3-ASSOCIATED PROTEIN"/>
    <property type="match status" value="1"/>
</dbReference>
<dbReference type="GO" id="GO:0005634">
    <property type="term" value="C:nucleus"/>
    <property type="evidence" value="ECO:0007669"/>
    <property type="project" value="TreeGrafter"/>
</dbReference>
<feature type="compositionally biased region" description="Pro residues" evidence="1">
    <location>
        <begin position="49"/>
        <end position="76"/>
    </location>
</feature>
<dbReference type="Proteomes" id="UP000794436">
    <property type="component" value="Unassembled WGS sequence"/>
</dbReference>
<evidence type="ECO:0000313" key="4">
    <source>
        <dbReference type="Proteomes" id="UP000794436"/>
    </source>
</evidence>
<dbReference type="EMBL" id="SPLM01000144">
    <property type="protein sequence ID" value="TMW57235.1"/>
    <property type="molecule type" value="Genomic_DNA"/>
</dbReference>
<dbReference type="InterPro" id="IPR000717">
    <property type="entry name" value="PCI_dom"/>
</dbReference>
<name>A0A8K1C6B3_PYTOL</name>
<comment type="caution">
    <text evidence="3">The sequence shown here is derived from an EMBL/GenBank/DDBJ whole genome shotgun (WGS) entry which is preliminary data.</text>
</comment>
<dbReference type="InterPro" id="IPR045107">
    <property type="entry name" value="SAC3/GANP/THP3"/>
</dbReference>
<organism evidence="3 4">
    <name type="scientific">Pythium oligandrum</name>
    <name type="common">Mycoparasitic fungus</name>
    <dbReference type="NCBI Taxonomy" id="41045"/>
    <lineage>
        <taxon>Eukaryota</taxon>
        <taxon>Sar</taxon>
        <taxon>Stramenopiles</taxon>
        <taxon>Oomycota</taxon>
        <taxon>Peronosporomycetes</taxon>
        <taxon>Pythiales</taxon>
        <taxon>Pythiaceae</taxon>
        <taxon>Pythium</taxon>
    </lineage>
</organism>
<gene>
    <name evidence="3" type="ORF">Poli38472_003160</name>
</gene>
<evidence type="ECO:0000259" key="2">
    <source>
        <dbReference type="PROSITE" id="PS50250"/>
    </source>
</evidence>
<feature type="compositionally biased region" description="Polar residues" evidence="1">
    <location>
        <begin position="96"/>
        <end position="107"/>
    </location>
</feature>
<feature type="compositionally biased region" description="Pro residues" evidence="1">
    <location>
        <begin position="85"/>
        <end position="94"/>
    </location>
</feature>
<feature type="compositionally biased region" description="Low complexity" evidence="1">
    <location>
        <begin position="18"/>
        <end position="48"/>
    </location>
</feature>
<dbReference type="PANTHER" id="PTHR12436:SF4">
    <property type="entry name" value="LEUKOCYTE RECEPTOR CLUSTER MEMBER 8"/>
    <property type="match status" value="1"/>
</dbReference>
<feature type="compositionally biased region" description="Low complexity" evidence="1">
    <location>
        <begin position="108"/>
        <end position="117"/>
    </location>
</feature>
<dbReference type="AlphaFoldDB" id="A0A8K1C6B3"/>
<feature type="compositionally biased region" description="Polar residues" evidence="1">
    <location>
        <begin position="1"/>
        <end position="14"/>
    </location>
</feature>
<evidence type="ECO:0000313" key="3">
    <source>
        <dbReference type="EMBL" id="TMW57235.1"/>
    </source>
</evidence>